<accession>A0A2J6QTY6</accession>
<dbReference type="AlphaFoldDB" id="A0A2J6QTY6"/>
<name>A0A2J6QTY6_HYAVF</name>
<sequence length="383" mass="43879">MATGLIATCKQIYNEAGNIFWSTNTFLFSGDVFWFGARRFLGTIGPRALAQLHTLELFAPLKCTDWDGNYESSSRLRYWRGDTRENDTYWEDFHAKNAPKMHMTKARVEPWTRSYSKRCPWRWAWTQTTYGERSPKNIVMSNIEHVCHLLASVETSLELKFILPGEFGVSLPPRPHRNSPIWNFPGPWHLNLNLELPGDLSTTLQLFTKSATLVVEAGSGISVELVELLTNNHLSVLCQTGVTLVQESTQTELITTEPKFWENSQAEFDYLIGFLKLFEDQQACAVPALGGRANKTSGPGRALRVLRGFGGCRFHVRDEWRCAYTFNLNSKWNCKWVRKSPRVAHYKHDPQNPHCTLVKDIVIMKKARAARKKPVNVIEEVRF</sequence>
<organism evidence="1 2">
    <name type="scientific">Hyaloscypha variabilis (strain UAMH 11265 / GT02V1 / F)</name>
    <name type="common">Meliniomyces variabilis</name>
    <dbReference type="NCBI Taxonomy" id="1149755"/>
    <lineage>
        <taxon>Eukaryota</taxon>
        <taxon>Fungi</taxon>
        <taxon>Dikarya</taxon>
        <taxon>Ascomycota</taxon>
        <taxon>Pezizomycotina</taxon>
        <taxon>Leotiomycetes</taxon>
        <taxon>Helotiales</taxon>
        <taxon>Hyaloscyphaceae</taxon>
        <taxon>Hyaloscypha</taxon>
        <taxon>Hyaloscypha variabilis</taxon>
    </lineage>
</organism>
<dbReference type="STRING" id="1149755.A0A2J6QTY6"/>
<protein>
    <submittedName>
        <fullName evidence="1">Uncharacterized protein</fullName>
    </submittedName>
</protein>
<dbReference type="Proteomes" id="UP000235786">
    <property type="component" value="Unassembled WGS sequence"/>
</dbReference>
<evidence type="ECO:0000313" key="1">
    <source>
        <dbReference type="EMBL" id="PMD29724.1"/>
    </source>
</evidence>
<reference evidence="1 2" key="1">
    <citation type="submission" date="2016-04" db="EMBL/GenBank/DDBJ databases">
        <title>A degradative enzymes factory behind the ericoid mycorrhizal symbiosis.</title>
        <authorList>
            <consortium name="DOE Joint Genome Institute"/>
            <person name="Martino E."/>
            <person name="Morin E."/>
            <person name="Grelet G."/>
            <person name="Kuo A."/>
            <person name="Kohler A."/>
            <person name="Daghino S."/>
            <person name="Barry K."/>
            <person name="Choi C."/>
            <person name="Cichocki N."/>
            <person name="Clum A."/>
            <person name="Copeland A."/>
            <person name="Hainaut M."/>
            <person name="Haridas S."/>
            <person name="Labutti K."/>
            <person name="Lindquist E."/>
            <person name="Lipzen A."/>
            <person name="Khouja H.-R."/>
            <person name="Murat C."/>
            <person name="Ohm R."/>
            <person name="Olson A."/>
            <person name="Spatafora J."/>
            <person name="Veneault-Fourrey C."/>
            <person name="Henrissat B."/>
            <person name="Grigoriev I."/>
            <person name="Martin F."/>
            <person name="Perotto S."/>
        </authorList>
    </citation>
    <scope>NUCLEOTIDE SEQUENCE [LARGE SCALE GENOMIC DNA]</scope>
    <source>
        <strain evidence="1 2">F</strain>
    </source>
</reference>
<gene>
    <name evidence="1" type="ORF">L207DRAFT_642261</name>
</gene>
<dbReference type="EMBL" id="KZ613972">
    <property type="protein sequence ID" value="PMD29724.1"/>
    <property type="molecule type" value="Genomic_DNA"/>
</dbReference>
<keyword evidence="2" id="KW-1185">Reference proteome</keyword>
<evidence type="ECO:0000313" key="2">
    <source>
        <dbReference type="Proteomes" id="UP000235786"/>
    </source>
</evidence>
<dbReference type="OrthoDB" id="5272396at2759"/>
<proteinExistence type="predicted"/>